<dbReference type="HOGENOM" id="CLU_072799_6_5_0"/>
<dbReference type="OrthoDB" id="25906at2"/>
<dbReference type="eggNOG" id="COG1664">
    <property type="taxonomic scope" value="Bacteria"/>
</dbReference>
<comment type="similarity">
    <text evidence="1">Belongs to the bactofilin family.</text>
</comment>
<reference evidence="2 3" key="1">
    <citation type="journal article" date="2010" name="Stand. Genomic Sci.">
        <title>Complete genome sequence of Meiothermus silvanus type strain (VI-R2).</title>
        <authorList>
            <person name="Sikorski J."/>
            <person name="Tindall B.J."/>
            <person name="Lowry S."/>
            <person name="Lucas S."/>
            <person name="Nolan M."/>
            <person name="Copeland A."/>
            <person name="Glavina Del Rio T."/>
            <person name="Tice H."/>
            <person name="Cheng J.F."/>
            <person name="Han C."/>
            <person name="Pitluck S."/>
            <person name="Liolios K."/>
            <person name="Ivanova N."/>
            <person name="Mavromatis K."/>
            <person name="Mikhailova N."/>
            <person name="Pati A."/>
            <person name="Goodwin L."/>
            <person name="Chen A."/>
            <person name="Palaniappan K."/>
            <person name="Land M."/>
            <person name="Hauser L."/>
            <person name="Chang Y.J."/>
            <person name="Jeffries C.D."/>
            <person name="Rohde M."/>
            <person name="Goker M."/>
            <person name="Woyke T."/>
            <person name="Bristow J."/>
            <person name="Eisen J.A."/>
            <person name="Markowitz V."/>
            <person name="Hugenholtz P."/>
            <person name="Kyrpides N.C."/>
            <person name="Klenk H.P."/>
            <person name="Lapidus A."/>
        </authorList>
    </citation>
    <scope>NUCLEOTIDE SEQUENCE [LARGE SCALE GENOMIC DNA]</scope>
    <source>
        <strain evidence="3">ATCC 700542 / DSM 9946 / VI-R2</strain>
    </source>
</reference>
<evidence type="ECO:0008006" key="4">
    <source>
        <dbReference type="Google" id="ProtNLM"/>
    </source>
</evidence>
<dbReference type="InterPro" id="IPR007607">
    <property type="entry name" value="BacA/B"/>
</dbReference>
<proteinExistence type="inferred from homology"/>
<dbReference type="RefSeq" id="WP_013156742.1">
    <property type="nucleotide sequence ID" value="NC_014212.1"/>
</dbReference>
<evidence type="ECO:0000313" key="2">
    <source>
        <dbReference type="EMBL" id="ADH62135.1"/>
    </source>
</evidence>
<protein>
    <recommendedName>
        <fullName evidence="4">Polymer-forming cytoskeletal protein</fullName>
    </recommendedName>
</protein>
<evidence type="ECO:0000313" key="3">
    <source>
        <dbReference type="Proteomes" id="UP000001916"/>
    </source>
</evidence>
<dbReference type="PANTHER" id="PTHR35024">
    <property type="entry name" value="HYPOTHETICAL CYTOSOLIC PROTEIN"/>
    <property type="match status" value="1"/>
</dbReference>
<evidence type="ECO:0000256" key="1">
    <source>
        <dbReference type="ARBA" id="ARBA00044755"/>
    </source>
</evidence>
<name>D7BGY1_ALLS1</name>
<organism evidence="2 3">
    <name type="scientific">Allomeiothermus silvanus (strain ATCC 700542 / DSM 9946 / NBRC 106475 / NCIMB 13440 / VI-R2)</name>
    <name type="common">Thermus silvanus</name>
    <dbReference type="NCBI Taxonomy" id="526227"/>
    <lineage>
        <taxon>Bacteria</taxon>
        <taxon>Thermotogati</taxon>
        <taxon>Deinococcota</taxon>
        <taxon>Deinococci</taxon>
        <taxon>Thermales</taxon>
        <taxon>Thermaceae</taxon>
        <taxon>Allomeiothermus</taxon>
    </lineage>
</organism>
<dbReference type="Proteomes" id="UP000001916">
    <property type="component" value="Chromosome"/>
</dbReference>
<dbReference type="KEGG" id="msv:Mesil_0191"/>
<dbReference type="PANTHER" id="PTHR35024:SF4">
    <property type="entry name" value="POLYMER-FORMING CYTOSKELETAL PROTEIN"/>
    <property type="match status" value="1"/>
</dbReference>
<accession>D7BGY1</accession>
<keyword evidence="3" id="KW-1185">Reference proteome</keyword>
<dbReference type="STRING" id="526227.Mesil_0191"/>
<dbReference type="Pfam" id="PF04519">
    <property type="entry name" value="Bactofilin"/>
    <property type="match status" value="1"/>
</dbReference>
<dbReference type="AlphaFoldDB" id="D7BGY1"/>
<gene>
    <name evidence="2" type="ordered locus">Mesil_0191</name>
</gene>
<sequence>MLSRKSNAATLTYLGEGAEFEGVLKVRGQVRIDGRVQGTVIVEGDLEIGPKGEVEGELVQAINLQIHGLVRAQVIAQEKLMLSKTAHLEGDIRAKALDIEAGAAFIGRSYTGEPRALPQPESA</sequence>
<dbReference type="EMBL" id="CP002042">
    <property type="protein sequence ID" value="ADH62135.1"/>
    <property type="molecule type" value="Genomic_DNA"/>
</dbReference>